<dbReference type="AlphaFoldDB" id="A0A5N6ZWA6"/>
<dbReference type="Proteomes" id="UP000326268">
    <property type="component" value="Unassembled WGS sequence"/>
</dbReference>
<dbReference type="GeneID" id="43655291"/>
<sequence>MESRVADYNNAHLEPFTFSCAMVVLLDHHCQSLQLNGHTVLNLYDRRFATGFRDDQKSSPWTPDIEQQYQQFVLKGDASDFVVRLDNNDGFAEEEGDGFSIAQDETYLYTWMRDFYETETEVYNTLRDSQGEHVLQLFACVTFHGSSPMHEASVNKYADIPGILLQYIDGFPLTDIAAYAPREAWQPLCEQAIRIVHHISDRGILNEDVKTRSFINQNNSEGKFKKFMLDFALCNFLAKRLCLPSICFVYKAG</sequence>
<evidence type="ECO:0000313" key="1">
    <source>
        <dbReference type="EMBL" id="KAE8361219.1"/>
    </source>
</evidence>
<reference evidence="1 2" key="1">
    <citation type="submission" date="2019-04" db="EMBL/GenBank/DDBJ databases">
        <title>Friends and foes A comparative genomics studyof 23 Aspergillus species from section Flavi.</title>
        <authorList>
            <consortium name="DOE Joint Genome Institute"/>
            <person name="Kjaerbolling I."/>
            <person name="Vesth T."/>
            <person name="Frisvad J.C."/>
            <person name="Nybo J.L."/>
            <person name="Theobald S."/>
            <person name="Kildgaard S."/>
            <person name="Isbrandt T."/>
            <person name="Kuo A."/>
            <person name="Sato A."/>
            <person name="Lyhne E.K."/>
            <person name="Kogle M.E."/>
            <person name="Wiebenga A."/>
            <person name="Kun R.S."/>
            <person name="Lubbers R.J."/>
            <person name="Makela M.R."/>
            <person name="Barry K."/>
            <person name="Chovatia M."/>
            <person name="Clum A."/>
            <person name="Daum C."/>
            <person name="Haridas S."/>
            <person name="He G."/>
            <person name="LaButti K."/>
            <person name="Lipzen A."/>
            <person name="Mondo S."/>
            <person name="Riley R."/>
            <person name="Salamov A."/>
            <person name="Simmons B.A."/>
            <person name="Magnuson J.K."/>
            <person name="Henrissat B."/>
            <person name="Mortensen U.H."/>
            <person name="Larsen T.O."/>
            <person name="Devries R.P."/>
            <person name="Grigoriev I.V."/>
            <person name="Machida M."/>
            <person name="Baker S.E."/>
            <person name="Andersen M.R."/>
        </authorList>
    </citation>
    <scope>NUCLEOTIDE SEQUENCE [LARGE SCALE GENOMIC DNA]</scope>
    <source>
        <strain evidence="1 2">CBS 763.97</strain>
    </source>
</reference>
<evidence type="ECO:0000313" key="2">
    <source>
        <dbReference type="Proteomes" id="UP000326268"/>
    </source>
</evidence>
<keyword evidence="2" id="KW-1185">Reference proteome</keyword>
<evidence type="ECO:0008006" key="3">
    <source>
        <dbReference type="Google" id="ProtNLM"/>
    </source>
</evidence>
<protein>
    <recommendedName>
        <fullName evidence="3">Protein kinase domain-containing protein</fullName>
    </recommendedName>
</protein>
<name>A0A5N6ZWA6_9EURO</name>
<gene>
    <name evidence="1" type="ORF">BDV27DRAFT_148021</name>
</gene>
<dbReference type="OrthoDB" id="5134445at2759"/>
<dbReference type="RefSeq" id="XP_031924300.1">
    <property type="nucleotide sequence ID" value="XM_032070845.1"/>
</dbReference>
<proteinExistence type="predicted"/>
<organism evidence="1 2">
    <name type="scientific">Aspergillus caelatus</name>
    <dbReference type="NCBI Taxonomy" id="61420"/>
    <lineage>
        <taxon>Eukaryota</taxon>
        <taxon>Fungi</taxon>
        <taxon>Dikarya</taxon>
        <taxon>Ascomycota</taxon>
        <taxon>Pezizomycotina</taxon>
        <taxon>Eurotiomycetes</taxon>
        <taxon>Eurotiomycetidae</taxon>
        <taxon>Eurotiales</taxon>
        <taxon>Aspergillaceae</taxon>
        <taxon>Aspergillus</taxon>
        <taxon>Aspergillus subgen. Circumdati</taxon>
    </lineage>
</organism>
<accession>A0A5N6ZWA6</accession>
<dbReference type="EMBL" id="ML737744">
    <property type="protein sequence ID" value="KAE8361219.1"/>
    <property type="molecule type" value="Genomic_DNA"/>
</dbReference>